<protein>
    <submittedName>
        <fullName evidence="1">Uncharacterized protein</fullName>
    </submittedName>
</protein>
<keyword evidence="2" id="KW-1185">Reference proteome</keyword>
<evidence type="ECO:0000313" key="2">
    <source>
        <dbReference type="Proteomes" id="UP001057402"/>
    </source>
</evidence>
<dbReference type="Proteomes" id="UP001057402">
    <property type="component" value="Chromosome 7"/>
</dbReference>
<name>A0ACB9NV48_9MYRT</name>
<sequence length="362" mass="40334">MRMGVRCFGDHGMRPKSTDSPQRAASLLPLCILWIASFLSGGGYSSEEWSYVASLSDHLEGSSNFSIAIEQHGNLQSFEFWDGLPEDTKSLDVRLYGKVGCENKRTVVVCHSGPRAWHPPLFQTPPCPPDGYGKYMAVIGRTMFESDRVNVEHAKSNRMDAVWVPTDFLLLVVGLMGPSSRRVSAGVSLYLLTNPYHSDRNFGNKILDFVRISGLHRPSNGWARVYVISKHIAQADLPRKYKAADAFVLPLRGEGWGRPLIEAMAMSLPVISTNWSGPTEYLTDENSYPLPVHKMSEVLDGPFKGHLWAEPSVDQLSILMRRVVERSEGSTAKGRKAREDMIARFAPGIVADEFQHLVKAMQ</sequence>
<comment type="caution">
    <text evidence="1">The sequence shown here is derived from an EMBL/GenBank/DDBJ whole genome shotgun (WGS) entry which is preliminary data.</text>
</comment>
<reference evidence="2" key="1">
    <citation type="journal article" date="2023" name="Front. Plant Sci.">
        <title>Chromosomal-level genome assembly of Melastoma candidum provides insights into trichome evolution.</title>
        <authorList>
            <person name="Zhong Y."/>
            <person name="Wu W."/>
            <person name="Sun C."/>
            <person name="Zou P."/>
            <person name="Liu Y."/>
            <person name="Dai S."/>
            <person name="Zhou R."/>
        </authorList>
    </citation>
    <scope>NUCLEOTIDE SEQUENCE [LARGE SCALE GENOMIC DNA]</scope>
</reference>
<accession>A0ACB9NV48</accession>
<dbReference type="EMBL" id="CM042886">
    <property type="protein sequence ID" value="KAI4339294.1"/>
    <property type="molecule type" value="Genomic_DNA"/>
</dbReference>
<organism evidence="1 2">
    <name type="scientific">Melastoma candidum</name>
    <dbReference type="NCBI Taxonomy" id="119954"/>
    <lineage>
        <taxon>Eukaryota</taxon>
        <taxon>Viridiplantae</taxon>
        <taxon>Streptophyta</taxon>
        <taxon>Embryophyta</taxon>
        <taxon>Tracheophyta</taxon>
        <taxon>Spermatophyta</taxon>
        <taxon>Magnoliopsida</taxon>
        <taxon>eudicotyledons</taxon>
        <taxon>Gunneridae</taxon>
        <taxon>Pentapetalae</taxon>
        <taxon>rosids</taxon>
        <taxon>malvids</taxon>
        <taxon>Myrtales</taxon>
        <taxon>Melastomataceae</taxon>
        <taxon>Melastomatoideae</taxon>
        <taxon>Melastomateae</taxon>
        <taxon>Melastoma</taxon>
    </lineage>
</organism>
<gene>
    <name evidence="1" type="ORF">MLD38_024254</name>
</gene>
<evidence type="ECO:0000313" key="1">
    <source>
        <dbReference type="EMBL" id="KAI4339294.1"/>
    </source>
</evidence>
<proteinExistence type="predicted"/>